<dbReference type="Gene3D" id="3.40.50.1110">
    <property type="entry name" value="SGNH hydrolase"/>
    <property type="match status" value="1"/>
</dbReference>
<protein>
    <recommendedName>
        <fullName evidence="1">SGNH hydrolase-type esterase domain-containing protein</fullName>
    </recommendedName>
</protein>
<comment type="caution">
    <text evidence="2">The sequence shown here is derived from an EMBL/GenBank/DDBJ whole genome shotgun (WGS) entry which is preliminary data.</text>
</comment>
<gene>
    <name evidence="2" type="ORF">CE91St55_38220</name>
</gene>
<evidence type="ECO:0000313" key="3">
    <source>
        <dbReference type="Proteomes" id="UP001055091"/>
    </source>
</evidence>
<dbReference type="RefSeq" id="WP_118041658.1">
    <property type="nucleotide sequence ID" value="NZ_BQNJ01000001.1"/>
</dbReference>
<dbReference type="AlphaFoldDB" id="A0AA37N8A1"/>
<proteinExistence type="predicted"/>
<reference evidence="2" key="1">
    <citation type="submission" date="2022-01" db="EMBL/GenBank/DDBJ databases">
        <title>Novel bile acid biosynthetic pathways are enriched in the microbiome of centenarians.</title>
        <authorList>
            <person name="Sato Y."/>
            <person name="Atarashi K."/>
            <person name="Plichta R.D."/>
            <person name="Arai Y."/>
            <person name="Sasajima S."/>
            <person name="Kearney M.S."/>
            <person name="Suda W."/>
            <person name="Takeshita K."/>
            <person name="Sasaki T."/>
            <person name="Okamoto S."/>
            <person name="Skelly N.A."/>
            <person name="Okamura Y."/>
            <person name="Vlamakis H."/>
            <person name="Li Y."/>
            <person name="Tanoue T."/>
            <person name="Takei H."/>
            <person name="Nittono H."/>
            <person name="Narushima S."/>
            <person name="Irie J."/>
            <person name="Itoh H."/>
            <person name="Moriya K."/>
            <person name="Sugiura Y."/>
            <person name="Suematsu M."/>
            <person name="Moritoki N."/>
            <person name="Shibata S."/>
            <person name="Littman R.D."/>
            <person name="Fischbach A.M."/>
            <person name="Uwamino Y."/>
            <person name="Inoue T."/>
            <person name="Honda A."/>
            <person name="Hattori M."/>
            <person name="Murai T."/>
            <person name="Xavier J.R."/>
            <person name="Hirose N."/>
            <person name="Honda K."/>
        </authorList>
    </citation>
    <scope>NUCLEOTIDE SEQUENCE</scope>
    <source>
        <strain evidence="2">CE91-St55</strain>
    </source>
</reference>
<feature type="domain" description="SGNH hydrolase-type esterase" evidence="1">
    <location>
        <begin position="159"/>
        <end position="335"/>
    </location>
</feature>
<evidence type="ECO:0000313" key="2">
    <source>
        <dbReference type="EMBL" id="GKH01841.1"/>
    </source>
</evidence>
<organism evidence="2 3">
    <name type="scientific">Hungatella hathewayi</name>
    <dbReference type="NCBI Taxonomy" id="154046"/>
    <lineage>
        <taxon>Bacteria</taxon>
        <taxon>Bacillati</taxon>
        <taxon>Bacillota</taxon>
        <taxon>Clostridia</taxon>
        <taxon>Lachnospirales</taxon>
        <taxon>Lachnospiraceae</taxon>
        <taxon>Hungatella</taxon>
    </lineage>
</organism>
<dbReference type="Pfam" id="PF14606">
    <property type="entry name" value="Lipase_GDSL_3"/>
    <property type="match status" value="1"/>
</dbReference>
<sequence length="341" mass="38974">MEFNRGLLYHVESLEQDDTYGDYIIGRIPEAVRRQLNPKAQSNMLFVSNSELRFVMEEDAVTIVLRRLPVSGQIKSRGILEVFSGDYQGSCEISPEVIDVNETEITIRRQDWSHICRFPRNPGGFAPQVTRVLLPYDWGCCIREIRGAIRPPKPEEMPEKRLLFYGSSITHGGNASVPSRTYAFQTAWELGYDFINLGSAGSAFMDCAMAEYIAGLTDWDAAVFELGVNVIEEWTDGQLYERAYQWIDTVKHAHPEKTVIVTDVYYNHYDFEGDERSDAFRKKIEECVSVLEKKYDRLYYKKGTEIMGTFRGLSSDGLHPSDAGHTMMAQNLTNFMRIHGL</sequence>
<dbReference type="InterPro" id="IPR036514">
    <property type="entry name" value="SGNH_hydro_sf"/>
</dbReference>
<evidence type="ECO:0000259" key="1">
    <source>
        <dbReference type="Pfam" id="PF14606"/>
    </source>
</evidence>
<name>A0AA37N8A1_9FIRM</name>
<dbReference type="Proteomes" id="UP001055091">
    <property type="component" value="Unassembled WGS sequence"/>
</dbReference>
<dbReference type="InterPro" id="IPR013830">
    <property type="entry name" value="SGNH_hydro"/>
</dbReference>
<dbReference type="EMBL" id="BQNJ01000001">
    <property type="protein sequence ID" value="GKH01841.1"/>
    <property type="molecule type" value="Genomic_DNA"/>
</dbReference>
<accession>A0AA37N8A1</accession>
<dbReference type="SUPFAM" id="SSF52266">
    <property type="entry name" value="SGNH hydrolase"/>
    <property type="match status" value="1"/>
</dbReference>